<keyword evidence="12" id="KW-0057">Aromatic amino acid biosynthesis</keyword>
<evidence type="ECO:0000256" key="7">
    <source>
        <dbReference type="ARBA" id="ARBA00012043"/>
    </source>
</evidence>
<gene>
    <name evidence="16" type="primary">trpB</name>
    <name evidence="16" type="ORF">IAC79_05790</name>
</gene>
<dbReference type="GO" id="GO:0005737">
    <property type="term" value="C:cytoplasm"/>
    <property type="evidence" value="ECO:0007669"/>
    <property type="project" value="TreeGrafter"/>
</dbReference>
<dbReference type="NCBIfam" id="TIGR00263">
    <property type="entry name" value="trpB"/>
    <property type="match status" value="1"/>
</dbReference>
<evidence type="ECO:0000256" key="14">
    <source>
        <dbReference type="ARBA" id="ARBA00049047"/>
    </source>
</evidence>
<dbReference type="Proteomes" id="UP000886845">
    <property type="component" value="Unassembled WGS sequence"/>
</dbReference>
<comment type="pathway">
    <text evidence="2">Amino-acid biosynthesis; L-tryptophan biosynthesis; L-tryptophan from chorismate: step 5/5.</text>
</comment>
<evidence type="ECO:0000256" key="5">
    <source>
        <dbReference type="ARBA" id="ARBA00009982"/>
    </source>
</evidence>
<reference evidence="16" key="1">
    <citation type="submission" date="2020-10" db="EMBL/GenBank/DDBJ databases">
        <authorList>
            <person name="Gilroy R."/>
        </authorList>
    </citation>
    <scope>NUCLEOTIDE SEQUENCE</scope>
    <source>
        <strain evidence="16">35461</strain>
    </source>
</reference>
<dbReference type="InterPro" id="IPR001926">
    <property type="entry name" value="TrpB-like_PALP"/>
</dbReference>
<dbReference type="AlphaFoldDB" id="A0A9D1NMV0"/>
<feature type="non-terminal residue" evidence="16">
    <location>
        <position position="583"/>
    </location>
</feature>
<name>A0A9D1NMV0_9BACT</name>
<dbReference type="InterPro" id="IPR006653">
    <property type="entry name" value="Trp_synth_b_CS"/>
</dbReference>
<evidence type="ECO:0000313" key="17">
    <source>
        <dbReference type="Proteomes" id="UP000886845"/>
    </source>
</evidence>
<comment type="caution">
    <text evidence="16">The sequence shown here is derived from an EMBL/GenBank/DDBJ whole genome shotgun (WGS) entry which is preliminary data.</text>
</comment>
<evidence type="ECO:0000256" key="11">
    <source>
        <dbReference type="ARBA" id="ARBA00022898"/>
    </source>
</evidence>
<dbReference type="NCBIfam" id="TIGR00262">
    <property type="entry name" value="trpA"/>
    <property type="match status" value="1"/>
</dbReference>
<reference evidence="16" key="2">
    <citation type="journal article" date="2021" name="PeerJ">
        <title>Extensive microbial diversity within the chicken gut microbiome revealed by metagenomics and culture.</title>
        <authorList>
            <person name="Gilroy R."/>
            <person name="Ravi A."/>
            <person name="Getino M."/>
            <person name="Pursley I."/>
            <person name="Horton D.L."/>
            <person name="Alikhan N.F."/>
            <person name="Baker D."/>
            <person name="Gharbi K."/>
            <person name="Hall N."/>
            <person name="Watson M."/>
            <person name="Adriaenssens E.M."/>
            <person name="Foster-Nyarko E."/>
            <person name="Jarju S."/>
            <person name="Secka A."/>
            <person name="Antonio M."/>
            <person name="Oren A."/>
            <person name="Chaudhuri R.R."/>
            <person name="La Ragione R."/>
            <person name="Hildebrand F."/>
            <person name="Pallen M.J."/>
        </authorList>
    </citation>
    <scope>NUCLEOTIDE SEQUENCE</scope>
    <source>
        <strain evidence="16">35461</strain>
    </source>
</reference>
<dbReference type="EC" id="4.2.1.20" evidence="7"/>
<dbReference type="InterPro" id="IPR036052">
    <property type="entry name" value="TrpB-like_PALP_sf"/>
</dbReference>
<comment type="similarity">
    <text evidence="3">In the C-terminal section; belongs to the TrpB family.</text>
</comment>
<dbReference type="PROSITE" id="PS00168">
    <property type="entry name" value="TRP_SYNTHASE_BETA"/>
    <property type="match status" value="1"/>
</dbReference>
<dbReference type="EMBL" id="DVOR01000186">
    <property type="protein sequence ID" value="HIV09604.1"/>
    <property type="molecule type" value="Genomic_DNA"/>
</dbReference>
<accession>A0A9D1NMV0</accession>
<dbReference type="GO" id="GO:0004834">
    <property type="term" value="F:tryptophan synthase activity"/>
    <property type="evidence" value="ECO:0007669"/>
    <property type="project" value="UniProtKB-EC"/>
</dbReference>
<evidence type="ECO:0000256" key="10">
    <source>
        <dbReference type="ARBA" id="ARBA00022822"/>
    </source>
</evidence>
<dbReference type="FunFam" id="3.40.50.1100:FF:000001">
    <property type="entry name" value="Tryptophan synthase beta chain"/>
    <property type="match status" value="1"/>
</dbReference>
<dbReference type="SUPFAM" id="SSF51366">
    <property type="entry name" value="Ribulose-phoshate binding barrel"/>
    <property type="match status" value="1"/>
</dbReference>
<evidence type="ECO:0000256" key="8">
    <source>
        <dbReference type="ARBA" id="ARBA00018724"/>
    </source>
</evidence>
<evidence type="ECO:0000313" key="16">
    <source>
        <dbReference type="EMBL" id="HIV09604.1"/>
    </source>
</evidence>
<evidence type="ECO:0000256" key="2">
    <source>
        <dbReference type="ARBA" id="ARBA00004733"/>
    </source>
</evidence>
<feature type="domain" description="Tryptophan synthase beta chain-like PALP" evidence="15">
    <location>
        <begin position="49"/>
        <end position="373"/>
    </location>
</feature>
<dbReference type="InterPro" id="IPR018204">
    <property type="entry name" value="Trp_synthase_alpha_AS"/>
</dbReference>
<dbReference type="PANTHER" id="PTHR48077">
    <property type="entry name" value="TRYPTOPHAN SYNTHASE-RELATED"/>
    <property type="match status" value="1"/>
</dbReference>
<evidence type="ECO:0000256" key="1">
    <source>
        <dbReference type="ARBA" id="ARBA00001933"/>
    </source>
</evidence>
<dbReference type="Pfam" id="PF00290">
    <property type="entry name" value="Trp_syntA"/>
    <property type="match status" value="1"/>
</dbReference>
<keyword evidence="9" id="KW-0028">Amino-acid biosynthesis</keyword>
<organism evidence="16 17">
    <name type="scientific">Candidatus Spyradenecus faecavium</name>
    <dbReference type="NCBI Taxonomy" id="2840947"/>
    <lineage>
        <taxon>Bacteria</taxon>
        <taxon>Pseudomonadati</taxon>
        <taxon>Lentisphaerota</taxon>
        <taxon>Lentisphaeria</taxon>
        <taxon>Lentisphaerales</taxon>
        <taxon>Lentisphaeraceae</taxon>
        <taxon>Lentisphaeraceae incertae sedis</taxon>
        <taxon>Candidatus Spyradenecus</taxon>
    </lineage>
</organism>
<evidence type="ECO:0000256" key="6">
    <source>
        <dbReference type="ARBA" id="ARBA00011270"/>
    </source>
</evidence>
<comment type="catalytic activity">
    <reaction evidence="14">
        <text>(1S,2R)-1-C-(indol-3-yl)glycerol 3-phosphate + L-serine = D-glyceraldehyde 3-phosphate + L-tryptophan + H2O</text>
        <dbReference type="Rhea" id="RHEA:10532"/>
        <dbReference type="ChEBI" id="CHEBI:15377"/>
        <dbReference type="ChEBI" id="CHEBI:33384"/>
        <dbReference type="ChEBI" id="CHEBI:57912"/>
        <dbReference type="ChEBI" id="CHEBI:58866"/>
        <dbReference type="ChEBI" id="CHEBI:59776"/>
        <dbReference type="EC" id="4.2.1.20"/>
    </reaction>
</comment>
<dbReference type="SUPFAM" id="SSF53686">
    <property type="entry name" value="Tryptophan synthase beta subunit-like PLP-dependent enzymes"/>
    <property type="match status" value="1"/>
</dbReference>
<evidence type="ECO:0000256" key="3">
    <source>
        <dbReference type="ARBA" id="ARBA00005761"/>
    </source>
</evidence>
<protein>
    <recommendedName>
        <fullName evidence="8">Tryptophan synthase</fullName>
        <ecNumber evidence="7">4.2.1.20</ecNumber>
    </recommendedName>
</protein>
<keyword evidence="13 16" id="KW-0456">Lyase</keyword>
<dbReference type="Pfam" id="PF00291">
    <property type="entry name" value="PALP"/>
    <property type="match status" value="1"/>
</dbReference>
<dbReference type="Gene3D" id="3.40.50.1100">
    <property type="match status" value="2"/>
</dbReference>
<evidence type="ECO:0000259" key="15">
    <source>
        <dbReference type="Pfam" id="PF00291"/>
    </source>
</evidence>
<evidence type="ECO:0000256" key="13">
    <source>
        <dbReference type="ARBA" id="ARBA00023239"/>
    </source>
</evidence>
<dbReference type="HAMAP" id="MF_00133">
    <property type="entry name" value="Trp_synth_beta"/>
    <property type="match status" value="1"/>
</dbReference>
<dbReference type="InterPro" id="IPR013785">
    <property type="entry name" value="Aldolase_TIM"/>
</dbReference>
<dbReference type="InterPro" id="IPR023026">
    <property type="entry name" value="Trp_synth_beta/beta-like"/>
</dbReference>
<comment type="cofactor">
    <cofactor evidence="1">
        <name>pyridoxal 5'-phosphate</name>
        <dbReference type="ChEBI" id="CHEBI:597326"/>
    </cofactor>
</comment>
<dbReference type="InterPro" id="IPR002028">
    <property type="entry name" value="Trp_synthase_suA"/>
</dbReference>
<dbReference type="CDD" id="cd04724">
    <property type="entry name" value="Tryptophan_synthase_alpha"/>
    <property type="match status" value="1"/>
</dbReference>
<evidence type="ECO:0000256" key="4">
    <source>
        <dbReference type="ARBA" id="ARBA00006095"/>
    </source>
</evidence>
<keyword evidence="11" id="KW-0663">Pyridoxal phosphate</keyword>
<dbReference type="CDD" id="cd06446">
    <property type="entry name" value="Trp-synth_B"/>
    <property type="match status" value="1"/>
</dbReference>
<dbReference type="Gene3D" id="3.20.20.70">
    <property type="entry name" value="Aldolase class I"/>
    <property type="match status" value="1"/>
</dbReference>
<proteinExistence type="inferred from homology"/>
<dbReference type="PROSITE" id="PS00167">
    <property type="entry name" value="TRP_SYNTHASE_ALPHA"/>
    <property type="match status" value="1"/>
</dbReference>
<evidence type="ECO:0000256" key="12">
    <source>
        <dbReference type="ARBA" id="ARBA00023141"/>
    </source>
</evidence>
<dbReference type="InterPro" id="IPR011060">
    <property type="entry name" value="RibuloseP-bd_barrel"/>
</dbReference>
<dbReference type="InterPro" id="IPR006654">
    <property type="entry name" value="Trp_synth_beta"/>
</dbReference>
<comment type="subunit">
    <text evidence="6">Tetramer of two alpha and two beta chains.</text>
</comment>
<keyword evidence="10" id="KW-0822">Tryptophan biosynthesis</keyword>
<sequence length="583" mass="61120">MTHIGQYGGQYVPETLMPTLAEIDAAFRAALDDPALQAEYAALLRDYVGRETPLYEARRLSDALGGARIFLKREDLNHTGAHKVNNVLGQALLARRMGKTRLIAETGAGMHGVATATAAALLGLPCVVYMGAVDVARQAPNVARMHALGAEVVAVQSGSRTLKDAMNEAIRDWAASAETTFYVIGTVAGPAPYPEMVKAFQSVIGREARRQCLDKLGRLPNEVIACVGGGSNAMGLFAGFLDDPAVRLTGVEAAGEGLATGRHAASINAGAVGVLHGAKTRLLQTPEGQIREAYSVSAGLDYPGVGPEHCHLADLGRARYAVCDDRHAIHAFDALCRCEGIIPALESSHALAEAIRIAPTLPREAVLVVNLSGRGDKDMDNVAQWKAAHPDYRYDGPLSPDGGTPQGNQEARKVCAAVSEANGEAHSLPRTFASSRKNGRLQAAFARAKAQGRAARVLYMPCGFPTLDESEAVMEALIAGGADVLELGVPFSDPIADGPVIQAAGQKALAGGVDLPAILALAKRLRAKHPDTGLVLFSYFNPLLAYGPARLCADAAAAGIDGLLAVDVPHEEEAELRPLAEAA</sequence>
<comment type="similarity">
    <text evidence="5">Belongs to the TrpB family.</text>
</comment>
<evidence type="ECO:0000256" key="9">
    <source>
        <dbReference type="ARBA" id="ARBA00022605"/>
    </source>
</evidence>
<dbReference type="FunFam" id="3.40.50.1100:FF:000004">
    <property type="entry name" value="Tryptophan synthase beta chain"/>
    <property type="match status" value="1"/>
</dbReference>
<dbReference type="PANTHER" id="PTHR48077:SF3">
    <property type="entry name" value="TRYPTOPHAN SYNTHASE"/>
    <property type="match status" value="1"/>
</dbReference>
<comment type="similarity">
    <text evidence="4">In the N-terminal section; belongs to the TrpA family.</text>
</comment>